<proteinExistence type="predicted"/>
<name>A0A6B3NYS0_9PSED</name>
<reference evidence="1 2" key="1">
    <citation type="submission" date="2020-02" db="EMBL/GenBank/DDBJ databases">
        <title>Broccoli isolated Pseudomonas sp.</title>
        <authorList>
            <person name="Fujikawa T."/>
            <person name="Sawada H."/>
        </authorList>
    </citation>
    <scope>NUCLEOTIDE SEQUENCE [LARGE SCALE GENOMIC DNA]</scope>
    <source>
        <strain evidence="1 2">MAFF212427</strain>
    </source>
</reference>
<sequence>MRRPRLHGALLGLLLSLLPASAWAKETLIWLLRDLPPLTIFEGPKKGQGAVDQLLPILIERMPEYDHSILRVNRARGMQMLQEQSFTCDPTLLWTPERDRFVRFSIPALAAQSNVVVARSKDQASLTPFINNGEVDLDALLASNTLKLGIVGQRSYSARADEIIKGAPPAAISRHFGNDAVGSLLQMQQLGRLDLLLAYWPEVRYMLEKQPQLHALVHFPIKGLSHYQLTYVGCSDTPLGREAITHINQLLRTLRLDTLAPLYAQWLDPDDRETYLNDIRALMRTH</sequence>
<dbReference type="SUPFAM" id="SSF53850">
    <property type="entry name" value="Periplasmic binding protein-like II"/>
    <property type="match status" value="1"/>
</dbReference>
<gene>
    <name evidence="1" type="ORF">G3436_13975</name>
</gene>
<accession>A0A6B3NYS0</accession>
<dbReference type="EMBL" id="JAAHBU010000179">
    <property type="protein sequence ID" value="NER64777.1"/>
    <property type="molecule type" value="Genomic_DNA"/>
</dbReference>
<evidence type="ECO:0000313" key="2">
    <source>
        <dbReference type="Proteomes" id="UP000482634"/>
    </source>
</evidence>
<comment type="caution">
    <text evidence="1">The sequence shown here is derived from an EMBL/GenBank/DDBJ whole genome shotgun (WGS) entry which is preliminary data.</text>
</comment>
<dbReference type="InterPro" id="IPR011972">
    <property type="entry name" value="CHP02285"/>
</dbReference>
<protein>
    <submittedName>
        <fullName evidence="1">TIGR02285 family protein</fullName>
    </submittedName>
</protein>
<keyword evidence="2" id="KW-1185">Reference proteome</keyword>
<dbReference type="Proteomes" id="UP000482634">
    <property type="component" value="Unassembled WGS sequence"/>
</dbReference>
<dbReference type="RefSeq" id="WP_163945901.1">
    <property type="nucleotide sequence ID" value="NZ_JAAHBU010000179.1"/>
</dbReference>
<organism evidence="1 2">
    <name type="scientific">Pseudomonas brassicae</name>
    <dbReference type="NCBI Taxonomy" id="2708063"/>
    <lineage>
        <taxon>Bacteria</taxon>
        <taxon>Pseudomonadati</taxon>
        <taxon>Pseudomonadota</taxon>
        <taxon>Gammaproteobacteria</taxon>
        <taxon>Pseudomonadales</taxon>
        <taxon>Pseudomonadaceae</taxon>
        <taxon>Pseudomonas</taxon>
    </lineage>
</organism>
<evidence type="ECO:0000313" key="1">
    <source>
        <dbReference type="EMBL" id="NER64777.1"/>
    </source>
</evidence>
<dbReference type="NCBIfam" id="TIGR02285">
    <property type="entry name" value="TIGR02285 family protein"/>
    <property type="match status" value="1"/>
</dbReference>
<dbReference type="AlphaFoldDB" id="A0A6B3NYS0"/>